<dbReference type="SUPFAM" id="SSF55729">
    <property type="entry name" value="Acyl-CoA N-acyltransferases (Nat)"/>
    <property type="match status" value="1"/>
</dbReference>
<keyword evidence="5" id="KW-1185">Reference proteome</keyword>
<evidence type="ECO:0000256" key="1">
    <source>
        <dbReference type="ARBA" id="ARBA00022503"/>
    </source>
</evidence>
<organism evidence="4 5">
    <name type="scientific">Bradymonas sediminis</name>
    <dbReference type="NCBI Taxonomy" id="1548548"/>
    <lineage>
        <taxon>Bacteria</taxon>
        <taxon>Deltaproteobacteria</taxon>
        <taxon>Bradymonadales</taxon>
        <taxon>Bradymonadaceae</taxon>
        <taxon>Bradymonas</taxon>
    </lineage>
</organism>
<keyword evidence="1" id="KW-0056">Arginine metabolism</keyword>
<dbReference type="GO" id="GO:0008791">
    <property type="term" value="F:arginine N-succinyltransferase activity"/>
    <property type="evidence" value="ECO:0007669"/>
    <property type="project" value="InterPro"/>
</dbReference>
<sequence>MSRPIRDSIAANWSHHHREISPMFLLREALPTDLDQLRGLARTLNTLNLPDDSARLKRLVQISRESFDGTYRKPRFRDYLFVLEDVAEKRLIGSCLIIAQHGTHERPAVYYDVHNEQKYSSTLDKLIIHRVLQLRFDYDGPTEIGGLILAPEYRAHPLKLGRILSFVRFLFIGLHRDLFRDEVVAELLPPLNDDGTSDLWDCLGRNFTGLNYREADLLSRDNVEFIRNLFPSKPIYTALLPEHVRKIIGVVGEKTVPARRMLEKIGFEWDNSIDPFDGGPTFAVKTDDCAPIINTRRLAYLGPIAQDAAPDGQALVALDTLDKEQPDAEMKPRFQAVYCDYRLAEGGAEINLPDLPGFDALARGAEVGLLPFD</sequence>
<evidence type="ECO:0000313" key="5">
    <source>
        <dbReference type="Proteomes" id="UP000249799"/>
    </source>
</evidence>
<dbReference type="InterPro" id="IPR007041">
    <property type="entry name" value="Arg_succinylTrfase_AstA/AruG"/>
</dbReference>
<dbReference type="Proteomes" id="UP000249799">
    <property type="component" value="Chromosome"/>
</dbReference>
<accession>A0A2Z4FR40</accession>
<evidence type="ECO:0000256" key="3">
    <source>
        <dbReference type="ARBA" id="ARBA00023315"/>
    </source>
</evidence>
<evidence type="ECO:0000313" key="4">
    <source>
        <dbReference type="EMBL" id="AWV91088.1"/>
    </source>
</evidence>
<dbReference type="InterPro" id="IPR016181">
    <property type="entry name" value="Acyl_CoA_acyltransferase"/>
</dbReference>
<dbReference type="OrthoDB" id="21121at2"/>
<reference evidence="4 5" key="1">
    <citation type="submission" date="2018-06" db="EMBL/GenBank/DDBJ databases">
        <title>Lujinxingia sediminis gen. nov. sp. nov., a new facultative anaerobic member of the class Deltaproteobacteria, and proposal of Lujinxingaceae fam. nov.</title>
        <authorList>
            <person name="Guo L.-Y."/>
            <person name="Li C.-M."/>
            <person name="Wang S."/>
            <person name="Du Z.-J."/>
        </authorList>
    </citation>
    <scope>NUCLEOTIDE SEQUENCE [LARGE SCALE GENOMIC DNA]</scope>
    <source>
        <strain evidence="4 5">FA350</strain>
    </source>
</reference>
<evidence type="ECO:0000256" key="2">
    <source>
        <dbReference type="ARBA" id="ARBA00022679"/>
    </source>
</evidence>
<dbReference type="EMBL" id="CP030032">
    <property type="protein sequence ID" value="AWV91088.1"/>
    <property type="molecule type" value="Genomic_DNA"/>
</dbReference>
<gene>
    <name evidence="4" type="ORF">DN745_17820</name>
</gene>
<proteinExistence type="predicted"/>
<dbReference type="KEGG" id="bsed:DN745_17820"/>
<dbReference type="GO" id="GO:0006527">
    <property type="term" value="P:L-arginine catabolic process"/>
    <property type="evidence" value="ECO:0007669"/>
    <property type="project" value="InterPro"/>
</dbReference>
<dbReference type="PANTHER" id="PTHR30420:SF1">
    <property type="entry name" value="ARGININE N-SUCCINYLTRANSFERASE"/>
    <property type="match status" value="1"/>
</dbReference>
<dbReference type="Pfam" id="PF04958">
    <property type="entry name" value="AstA"/>
    <property type="match status" value="1"/>
</dbReference>
<keyword evidence="3" id="KW-0012">Acyltransferase</keyword>
<keyword evidence="2 4" id="KW-0808">Transferase</keyword>
<dbReference type="AlphaFoldDB" id="A0A2Z4FR40"/>
<dbReference type="PANTHER" id="PTHR30420">
    <property type="entry name" value="N-SUCCINYLARGININE DIHYDROLASE"/>
    <property type="match status" value="1"/>
</dbReference>
<protein>
    <submittedName>
        <fullName evidence="4">Arginine N-succinyltransferase</fullName>
    </submittedName>
</protein>
<name>A0A2Z4FR40_9DELT</name>